<accession>A0A316XDI0</accession>
<sequence length="79" mass="9541">MKYQQRKVLLHFVFKETCKNILIIKPAFTKDNLSSLQQINKSDDLRKKRALDASKIRIHEAWEVHWDLRENGWKKMFGK</sequence>
<gene>
    <name evidence="1" type="ORF">C1631_004655</name>
</gene>
<dbReference type="Proteomes" id="UP000236594">
    <property type="component" value="Unassembled WGS sequence"/>
</dbReference>
<proteinExistence type="predicted"/>
<evidence type="ECO:0000313" key="1">
    <source>
        <dbReference type="EMBL" id="PWN71911.1"/>
    </source>
</evidence>
<dbReference type="RefSeq" id="WP_103248439.1">
    <property type="nucleotide sequence ID" value="NZ_PPED02000001.1"/>
</dbReference>
<name>A0A316XDI0_9FLAO</name>
<dbReference type="EMBL" id="PPED02000001">
    <property type="protein sequence ID" value="PWN71911.1"/>
    <property type="molecule type" value="Genomic_DNA"/>
</dbReference>
<keyword evidence="2" id="KW-1185">Reference proteome</keyword>
<dbReference type="AlphaFoldDB" id="A0A316XDI0"/>
<dbReference type="OrthoDB" id="7030114at2"/>
<reference evidence="1 2" key="1">
    <citation type="submission" date="2018-04" db="EMBL/GenBank/DDBJ databases">
        <title>Draft Genome Sequence of Phosphate-Solubilizing Chryseobacterium sp. ISE14 that is a Biocontrol and Plant Growth-Promoting Rhizobacterium Isolated from Cucumber.</title>
        <authorList>
            <person name="Jeong J.-J."/>
            <person name="Sang M.K."/>
            <person name="Choi I.-G."/>
            <person name="Kim K.D."/>
        </authorList>
    </citation>
    <scope>NUCLEOTIDE SEQUENCE [LARGE SCALE GENOMIC DNA]</scope>
    <source>
        <strain evidence="1 2">ISE14</strain>
    </source>
</reference>
<evidence type="ECO:0000313" key="2">
    <source>
        <dbReference type="Proteomes" id="UP000236594"/>
    </source>
</evidence>
<comment type="caution">
    <text evidence="1">The sequence shown here is derived from an EMBL/GenBank/DDBJ whole genome shotgun (WGS) entry which is preliminary data.</text>
</comment>
<organism evidence="1 2">
    <name type="scientific">Chryseobacterium phosphatilyticum</name>
    <dbReference type="NCBI Taxonomy" id="475075"/>
    <lineage>
        <taxon>Bacteria</taxon>
        <taxon>Pseudomonadati</taxon>
        <taxon>Bacteroidota</taxon>
        <taxon>Flavobacteriia</taxon>
        <taxon>Flavobacteriales</taxon>
        <taxon>Weeksellaceae</taxon>
        <taxon>Chryseobacterium group</taxon>
        <taxon>Chryseobacterium</taxon>
    </lineage>
</organism>
<protein>
    <submittedName>
        <fullName evidence="1">Uncharacterized protein</fullName>
    </submittedName>
</protein>